<dbReference type="SUPFAM" id="SSF82153">
    <property type="entry name" value="FAS1 domain"/>
    <property type="match status" value="2"/>
</dbReference>
<evidence type="ECO:0000313" key="3">
    <source>
        <dbReference type="EMBL" id="ADR23099.1"/>
    </source>
</evidence>
<proteinExistence type="predicted"/>
<dbReference type="InterPro" id="IPR000782">
    <property type="entry name" value="FAS1_domain"/>
</dbReference>
<dbReference type="AlphaFoldDB" id="E4TUK6"/>
<dbReference type="STRING" id="643867.Ftrac_3124"/>
<dbReference type="PROSITE" id="PS50213">
    <property type="entry name" value="FAS1"/>
    <property type="match status" value="2"/>
</dbReference>
<dbReference type="Gene3D" id="2.30.180.10">
    <property type="entry name" value="FAS1 domain"/>
    <property type="match status" value="2"/>
</dbReference>
<dbReference type="OrthoDB" id="1119934at2"/>
<dbReference type="PANTHER" id="PTHR10900:SF77">
    <property type="entry name" value="FI19380P1"/>
    <property type="match status" value="1"/>
</dbReference>
<keyword evidence="4" id="KW-1185">Reference proteome</keyword>
<feature type="chain" id="PRO_5003187343" evidence="1">
    <location>
        <begin position="30"/>
        <end position="368"/>
    </location>
</feature>
<dbReference type="KEGG" id="mtt:Ftrac_3124"/>
<organism evidence="3 4">
    <name type="scientific">Marivirga tractuosa (strain ATCC 23168 / DSM 4126 / NBRC 15989 / NCIMB 1408 / VKM B-1430 / H-43)</name>
    <name type="common">Microscilla tractuosa</name>
    <name type="synonym">Flexibacter tractuosus</name>
    <dbReference type="NCBI Taxonomy" id="643867"/>
    <lineage>
        <taxon>Bacteria</taxon>
        <taxon>Pseudomonadati</taxon>
        <taxon>Bacteroidota</taxon>
        <taxon>Cytophagia</taxon>
        <taxon>Cytophagales</taxon>
        <taxon>Marivirgaceae</taxon>
        <taxon>Marivirga</taxon>
    </lineage>
</organism>
<dbReference type="PANTHER" id="PTHR10900">
    <property type="entry name" value="PERIOSTIN-RELATED"/>
    <property type="match status" value="1"/>
</dbReference>
<dbReference type="EMBL" id="CP002349">
    <property type="protein sequence ID" value="ADR23099.1"/>
    <property type="molecule type" value="Genomic_DNA"/>
</dbReference>
<gene>
    <name evidence="3" type="ordered locus">Ftrac_3124</name>
</gene>
<feature type="signal peptide" evidence="1">
    <location>
        <begin position="1"/>
        <end position="29"/>
    </location>
</feature>
<dbReference type="Proteomes" id="UP000008720">
    <property type="component" value="Chromosome"/>
</dbReference>
<protein>
    <submittedName>
        <fullName evidence="3">Beta-Ig-H3/fasciclin</fullName>
    </submittedName>
</protein>
<dbReference type="HOGENOM" id="CLU_031281_1_0_10"/>
<name>E4TUK6_MARTH</name>
<dbReference type="eggNOG" id="COG2335">
    <property type="taxonomic scope" value="Bacteria"/>
</dbReference>
<evidence type="ECO:0000256" key="1">
    <source>
        <dbReference type="SAM" id="SignalP"/>
    </source>
</evidence>
<dbReference type="PROSITE" id="PS51257">
    <property type="entry name" value="PROKAR_LIPOPROTEIN"/>
    <property type="match status" value="1"/>
</dbReference>
<keyword evidence="1" id="KW-0732">Signal</keyword>
<evidence type="ECO:0000313" key="4">
    <source>
        <dbReference type="Proteomes" id="UP000008720"/>
    </source>
</evidence>
<dbReference type="Pfam" id="PF02469">
    <property type="entry name" value="Fasciclin"/>
    <property type="match status" value="2"/>
</dbReference>
<reference evidence="3 4" key="1">
    <citation type="journal article" date="2011" name="Stand. Genomic Sci.">
        <title>Complete genome sequence of Marivirga tractuosa type strain (H-43).</title>
        <authorList>
            <person name="Pagani I."/>
            <person name="Chertkov O."/>
            <person name="Lapidus A."/>
            <person name="Lucas S."/>
            <person name="Del Rio T.G."/>
            <person name="Tice H."/>
            <person name="Copeland A."/>
            <person name="Cheng J.F."/>
            <person name="Nolan M."/>
            <person name="Saunders E."/>
            <person name="Pitluck S."/>
            <person name="Held B."/>
            <person name="Goodwin L."/>
            <person name="Liolios K."/>
            <person name="Ovchinikova G."/>
            <person name="Ivanova N."/>
            <person name="Mavromatis K."/>
            <person name="Pati A."/>
            <person name="Chen A."/>
            <person name="Palaniappan K."/>
            <person name="Land M."/>
            <person name="Hauser L."/>
            <person name="Jeffries C.D."/>
            <person name="Detter J.C."/>
            <person name="Han C."/>
            <person name="Tapia R."/>
            <person name="Ngatchou-Djao O.D."/>
            <person name="Rohde M."/>
            <person name="Goker M."/>
            <person name="Spring S."/>
            <person name="Sikorski J."/>
            <person name="Woyke T."/>
            <person name="Bristow J."/>
            <person name="Eisen J.A."/>
            <person name="Markowitz V."/>
            <person name="Hugenholtz P."/>
            <person name="Klenk H.P."/>
            <person name="Kyrpides N.C."/>
        </authorList>
    </citation>
    <scope>NUCLEOTIDE SEQUENCE [LARGE SCALE GENOMIC DNA]</scope>
    <source>
        <strain evidence="4">ATCC 23168 / DSM 4126 / NBRC 15989 / NCIMB 1408 / VKM B-1430 / H-43</strain>
    </source>
</reference>
<dbReference type="SMART" id="SM00554">
    <property type="entry name" value="FAS1"/>
    <property type="match status" value="2"/>
</dbReference>
<feature type="domain" description="FAS1" evidence="2">
    <location>
        <begin position="43"/>
        <end position="178"/>
    </location>
</feature>
<dbReference type="InterPro" id="IPR050904">
    <property type="entry name" value="Adhesion/Biosynth-related"/>
</dbReference>
<feature type="domain" description="FAS1" evidence="2">
    <location>
        <begin position="191"/>
        <end position="350"/>
    </location>
</feature>
<accession>E4TUK6</accession>
<dbReference type="RefSeq" id="WP_013455241.1">
    <property type="nucleotide sequence ID" value="NC_014759.1"/>
</dbReference>
<dbReference type="InterPro" id="IPR036378">
    <property type="entry name" value="FAS1_dom_sf"/>
</dbReference>
<evidence type="ECO:0000259" key="2">
    <source>
        <dbReference type="PROSITE" id="PS50213"/>
    </source>
</evidence>
<sequence>MKKKNLFLKSTSSLLAMLFVVMSAFMFTACDPEEEEDPEPEPESSILEIVAESDSHTQLEAFVNADTDLAATLGGDDLTLFAPNDAAFDKLKIALGVESLEQIRPDVIAAVLRFHAVNSVERRESFSEETELTTVQSENITFNAEGNIFTGCSDTDVQFVGEEILATNGVVHVVETILVPTSICNTIGANLNKVSQTILLSANFSVLADAIAKADTYAAETEGVTPLTQILTGSVEGLSQITVLAPPNQVFEMGKITIDSFEPQQWYGIIANHVIGSKELREEFTYIDADNIVTFRTLAQGTITVVPSGGLDSNGQSGAEATFAVDPDTGEEIVNIESENGVVHAIAGILLPASSGRYAVDAKYGLNK</sequence>